<dbReference type="Proteomes" id="UP000199306">
    <property type="component" value="Unassembled WGS sequence"/>
</dbReference>
<reference evidence="4 5" key="1">
    <citation type="submission" date="2016-10" db="EMBL/GenBank/DDBJ databases">
        <authorList>
            <person name="de Groot N.N."/>
        </authorList>
    </citation>
    <scope>NUCLEOTIDE SEQUENCE [LARGE SCALE GENOMIC DNA]</scope>
    <source>
        <strain evidence="5">E92,LMG 26720,CCM 7988</strain>
    </source>
</reference>
<dbReference type="PROSITE" id="PS50110">
    <property type="entry name" value="RESPONSE_REGULATORY"/>
    <property type="match status" value="1"/>
</dbReference>
<name>A0A1I5VZP4_9BACT</name>
<dbReference type="InterPro" id="IPR001789">
    <property type="entry name" value="Sig_transdc_resp-reg_receiver"/>
</dbReference>
<accession>A0A1I5VZP4</accession>
<protein>
    <submittedName>
        <fullName evidence="4">DNA-binding response regulator, LytR/AlgR family</fullName>
    </submittedName>
</protein>
<dbReference type="Gene3D" id="3.40.50.2300">
    <property type="match status" value="1"/>
</dbReference>
<dbReference type="InterPro" id="IPR046947">
    <property type="entry name" value="LytR-like"/>
</dbReference>
<dbReference type="GO" id="GO:0000156">
    <property type="term" value="F:phosphorelay response regulator activity"/>
    <property type="evidence" value="ECO:0007669"/>
    <property type="project" value="InterPro"/>
</dbReference>
<dbReference type="Gene3D" id="2.40.50.1020">
    <property type="entry name" value="LytTr DNA-binding domain"/>
    <property type="match status" value="1"/>
</dbReference>
<feature type="domain" description="HTH LytTR-type" evidence="3">
    <location>
        <begin position="170"/>
        <end position="270"/>
    </location>
</feature>
<dbReference type="PANTHER" id="PTHR37299">
    <property type="entry name" value="TRANSCRIPTIONAL REGULATOR-RELATED"/>
    <property type="match status" value="1"/>
</dbReference>
<feature type="domain" description="Response regulatory" evidence="2">
    <location>
        <begin position="37"/>
        <end position="148"/>
    </location>
</feature>
<dbReference type="FunFam" id="3.40.50.2300:FF:000051">
    <property type="entry name" value="Two-component response regulator yehT"/>
    <property type="match status" value="1"/>
</dbReference>
<dbReference type="PANTHER" id="PTHR37299:SF1">
    <property type="entry name" value="STAGE 0 SPORULATION PROTEIN A HOMOLOG"/>
    <property type="match status" value="1"/>
</dbReference>
<evidence type="ECO:0000313" key="4">
    <source>
        <dbReference type="EMBL" id="SFQ12935.1"/>
    </source>
</evidence>
<keyword evidence="1" id="KW-0597">Phosphoprotein</keyword>
<organism evidence="4 5">
    <name type="scientific">Pseudarcicella hirudinis</name>
    <dbReference type="NCBI Taxonomy" id="1079859"/>
    <lineage>
        <taxon>Bacteria</taxon>
        <taxon>Pseudomonadati</taxon>
        <taxon>Bacteroidota</taxon>
        <taxon>Cytophagia</taxon>
        <taxon>Cytophagales</taxon>
        <taxon>Flectobacillaceae</taxon>
        <taxon>Pseudarcicella</taxon>
    </lineage>
</organism>
<proteinExistence type="predicted"/>
<keyword evidence="5" id="KW-1185">Reference proteome</keyword>
<dbReference type="SMART" id="SM00850">
    <property type="entry name" value="LytTR"/>
    <property type="match status" value="1"/>
</dbReference>
<dbReference type="PROSITE" id="PS50930">
    <property type="entry name" value="HTH_LYTTR"/>
    <property type="match status" value="1"/>
</dbReference>
<dbReference type="EMBL" id="FOXH01000010">
    <property type="protein sequence ID" value="SFQ12935.1"/>
    <property type="molecule type" value="Genomic_DNA"/>
</dbReference>
<dbReference type="SMART" id="SM00448">
    <property type="entry name" value="REC"/>
    <property type="match status" value="1"/>
</dbReference>
<evidence type="ECO:0000313" key="5">
    <source>
        <dbReference type="Proteomes" id="UP000199306"/>
    </source>
</evidence>
<dbReference type="STRING" id="1079859.SAMN04515674_110157"/>
<dbReference type="AlphaFoldDB" id="A0A1I5VZP4"/>
<evidence type="ECO:0000259" key="3">
    <source>
        <dbReference type="PROSITE" id="PS50930"/>
    </source>
</evidence>
<dbReference type="SUPFAM" id="SSF52172">
    <property type="entry name" value="CheY-like"/>
    <property type="match status" value="1"/>
</dbReference>
<dbReference type="Pfam" id="PF00072">
    <property type="entry name" value="Response_reg"/>
    <property type="match status" value="1"/>
</dbReference>
<sequence length="270" mass="30907">MPFLPAHIENQELHTIFGVKAQKLSFFPRLYLKNMLNCIAVDDESLALDLLEDNIQKIPFLNLIKRCKNAFEAVDVLQKEHIDLIFLDIQMPGITGVQFLQSLKNSPMVIFVTAYQQYALEGFNLDVIDYLLKPIDFERFLKAVNKAYELYNLRSGKQTAEIVEPVSDSIFVNADYSLVKIKINEITFIEGLKDYIKIHVNSSAKPVITRMTMKGIEEKLPSAGFFRVHKSFIISLDKIESIRNLKIKIGTAQIPVSEHYSEDFFKAIGQ</sequence>
<feature type="modified residue" description="4-aspartylphosphate" evidence="1">
    <location>
        <position position="88"/>
    </location>
</feature>
<evidence type="ECO:0000256" key="1">
    <source>
        <dbReference type="PROSITE-ProRule" id="PRU00169"/>
    </source>
</evidence>
<keyword evidence="4" id="KW-0238">DNA-binding</keyword>
<dbReference type="Pfam" id="PF04397">
    <property type="entry name" value="LytTR"/>
    <property type="match status" value="1"/>
</dbReference>
<dbReference type="InterPro" id="IPR011006">
    <property type="entry name" value="CheY-like_superfamily"/>
</dbReference>
<evidence type="ECO:0000259" key="2">
    <source>
        <dbReference type="PROSITE" id="PS50110"/>
    </source>
</evidence>
<gene>
    <name evidence="4" type="ORF">SAMN04515674_110157</name>
</gene>
<dbReference type="GO" id="GO:0003677">
    <property type="term" value="F:DNA binding"/>
    <property type="evidence" value="ECO:0007669"/>
    <property type="project" value="UniProtKB-KW"/>
</dbReference>
<dbReference type="InterPro" id="IPR007492">
    <property type="entry name" value="LytTR_DNA-bd_dom"/>
</dbReference>